<dbReference type="InterPro" id="IPR036445">
    <property type="entry name" value="GPCR_2_extracell_dom_sf"/>
</dbReference>
<dbReference type="GO" id="GO:0007189">
    <property type="term" value="P:adenylate cyclase-activating G protein-coupled receptor signaling pathway"/>
    <property type="evidence" value="ECO:0007669"/>
    <property type="project" value="TreeGrafter"/>
</dbReference>
<feature type="domain" description="GAIN-B" evidence="11">
    <location>
        <begin position="399"/>
        <end position="568"/>
    </location>
</feature>
<feature type="compositionally biased region" description="Basic and acidic residues" evidence="9">
    <location>
        <begin position="762"/>
        <end position="775"/>
    </location>
</feature>
<dbReference type="Pfam" id="PF01825">
    <property type="entry name" value="GPS"/>
    <property type="match status" value="1"/>
</dbReference>
<dbReference type="InterPro" id="IPR046338">
    <property type="entry name" value="GAIN_dom_sf"/>
</dbReference>
<reference evidence="14 15" key="1">
    <citation type="submission" date="2024-03" db="EMBL/GenBank/DDBJ databases">
        <title>Adaptation during the transition from Ophiocordyceps entomopathogen to insect associate is accompanied by gene loss and intensified selection.</title>
        <authorList>
            <person name="Ward C.M."/>
            <person name="Onetto C.A."/>
            <person name="Borneman A.R."/>
        </authorList>
    </citation>
    <scope>NUCLEOTIDE SEQUENCE [LARGE SCALE GENOMIC DNA]</scope>
    <source>
        <strain evidence="14">AWRI1</strain>
        <tissue evidence="14">Single Adult Female</tissue>
    </source>
</reference>
<dbReference type="PROSITE" id="PS50227">
    <property type="entry name" value="G_PROTEIN_RECEP_F2_3"/>
    <property type="match status" value="1"/>
</dbReference>
<gene>
    <name evidence="14" type="ORF">V9T40_012583</name>
</gene>
<evidence type="ECO:0000259" key="12">
    <source>
        <dbReference type="PROSITE" id="PS50227"/>
    </source>
</evidence>
<dbReference type="Proteomes" id="UP001367676">
    <property type="component" value="Unassembled WGS sequence"/>
</dbReference>
<keyword evidence="5 10" id="KW-1133">Transmembrane helix</keyword>
<evidence type="ECO:0000313" key="15">
    <source>
        <dbReference type="Proteomes" id="UP001367676"/>
    </source>
</evidence>
<keyword evidence="8" id="KW-0325">Glycoprotein</keyword>
<keyword evidence="3 10" id="KW-0812">Transmembrane</keyword>
<evidence type="ECO:0000313" key="14">
    <source>
        <dbReference type="EMBL" id="KAK7576297.1"/>
    </source>
</evidence>
<dbReference type="Pfam" id="PF16489">
    <property type="entry name" value="GAIN"/>
    <property type="match status" value="1"/>
</dbReference>
<protein>
    <recommendedName>
        <fullName evidence="16">Latrophilin Cirl</fullName>
    </recommendedName>
</protein>
<dbReference type="GO" id="GO:0030246">
    <property type="term" value="F:carbohydrate binding"/>
    <property type="evidence" value="ECO:0007669"/>
    <property type="project" value="UniProtKB-KW"/>
</dbReference>
<evidence type="ECO:0000256" key="10">
    <source>
        <dbReference type="SAM" id="Phobius"/>
    </source>
</evidence>
<dbReference type="PROSITE" id="PS50221">
    <property type="entry name" value="GAIN_B"/>
    <property type="match status" value="1"/>
</dbReference>
<evidence type="ECO:0000256" key="1">
    <source>
        <dbReference type="ARBA" id="ARBA00004370"/>
    </source>
</evidence>
<dbReference type="InterPro" id="IPR043159">
    <property type="entry name" value="Lectin_gal-bd_sf"/>
</dbReference>
<dbReference type="InterPro" id="IPR051587">
    <property type="entry name" value="Adhesion_GPCR"/>
</dbReference>
<evidence type="ECO:0000256" key="3">
    <source>
        <dbReference type="ARBA" id="ARBA00022692"/>
    </source>
</evidence>
<dbReference type="InterPro" id="IPR057244">
    <property type="entry name" value="GAIN_B"/>
</dbReference>
<sequence>MAASKDHVEYYTVYACDGKMLKIECKENYIINLIRANYGRYSITVCNDNGSTDWSVNCMSHRSFTILQGRCNQKRNCSVAASTSLFDDPCPSTVKYLEAHYACTLAGASSATPRSTPPWLMTSPPSVWMTPKSFTLYSETSTVVSSTTTSTTTVSSTKVEPKNKEPEEIDWPLPNTPSLSVESLSDIEVAIPRVTSDEISSSTEMIVLPNYDETIPMCKPTIARNLSWNWTSGGDVSVQPCPGGATGLARWRCQIIPGNQAINHPDTPDLSECKSVWLNSLENRINEQDPLLKIAADLCQVTENKMLFGGDILTTVKIMNEMAHKMQNDIRTFSDYHQREEMVAELLQSAVQISSNLLDVSQQVSWSDLSYKEQIRVASSLLIGLEENSFLLAETMTREKVVMHCMKNILLSVQILEAKNVANEQFPTYMATENCPLKINNWLQLDKSSLLENSDSGLVRLVYTAFDTLEHVLKAQPNNPEEKKINSKVLSASLGKGKHIHLAQPVELCLQHLQTENVSNPTCVFWDYSEKEWSQEGCSLVTTNETHTICRCTHLTNFAILVDVRPTVFSDRSKSLPSLILLFIVLLILVVLVGFLFVRYLRKKYICKEYGSATFAPDDSSWFRKCYGCCQTSAESEKTLNCKEPTPAMYGNPPVQSMSSVADSNSVAMCAKHVITHPSNTMPRSFVTVNGIENHYPTSHQKLNHNYTTYNRNGSIRKMREARRLEHLENTLQLRHKKMAGDSLQSNSTRNHTYSEIASTSHRSDPVYEEIERQRTQCGQISDIGNEDAKRNNDKSWQSSKIYGDHRSLMPYNPVTDQNFHAALDAAYRQQLKEHSARAVSVLDGQTVVCHLQPSDPRVYHKSINHVLPPHHF</sequence>
<evidence type="ECO:0008006" key="16">
    <source>
        <dbReference type="Google" id="ProtNLM"/>
    </source>
</evidence>
<organism evidence="14 15">
    <name type="scientific">Parthenolecanium corni</name>
    <dbReference type="NCBI Taxonomy" id="536013"/>
    <lineage>
        <taxon>Eukaryota</taxon>
        <taxon>Metazoa</taxon>
        <taxon>Ecdysozoa</taxon>
        <taxon>Arthropoda</taxon>
        <taxon>Hexapoda</taxon>
        <taxon>Insecta</taxon>
        <taxon>Pterygota</taxon>
        <taxon>Neoptera</taxon>
        <taxon>Paraneoptera</taxon>
        <taxon>Hemiptera</taxon>
        <taxon>Sternorrhyncha</taxon>
        <taxon>Coccoidea</taxon>
        <taxon>Coccidae</taxon>
        <taxon>Parthenolecanium</taxon>
    </lineage>
</organism>
<proteinExistence type="inferred from homology"/>
<evidence type="ECO:0000256" key="2">
    <source>
        <dbReference type="ARBA" id="ARBA00010933"/>
    </source>
</evidence>
<dbReference type="InterPro" id="IPR000922">
    <property type="entry name" value="Lectin_gal-bd_dom"/>
</dbReference>
<evidence type="ECO:0000256" key="6">
    <source>
        <dbReference type="ARBA" id="ARBA00023136"/>
    </source>
</evidence>
<dbReference type="InterPro" id="IPR032471">
    <property type="entry name" value="AGRL2-4_GAIN_subdom_A"/>
</dbReference>
<evidence type="ECO:0000259" key="11">
    <source>
        <dbReference type="PROSITE" id="PS50221"/>
    </source>
</evidence>
<feature type="compositionally biased region" description="Low complexity" evidence="9">
    <location>
        <begin position="148"/>
        <end position="157"/>
    </location>
</feature>
<name>A0AAN9TKN9_9HEMI</name>
<evidence type="ECO:0000259" key="13">
    <source>
        <dbReference type="PROSITE" id="PS50228"/>
    </source>
</evidence>
<dbReference type="Gene3D" id="2.60.220.50">
    <property type="match status" value="1"/>
</dbReference>
<feature type="region of interest" description="Disordered" evidence="9">
    <location>
        <begin position="148"/>
        <end position="177"/>
    </location>
</feature>
<keyword evidence="7" id="KW-1015">Disulfide bond</keyword>
<accession>A0AAN9TKN9</accession>
<dbReference type="FunFam" id="2.60.120.740:FF:000001">
    <property type="entry name" value="Adhesion G protein-coupled receptor L2"/>
    <property type="match status" value="1"/>
</dbReference>
<keyword evidence="6 10" id="KW-0472">Membrane</keyword>
<dbReference type="GO" id="GO:0016020">
    <property type="term" value="C:membrane"/>
    <property type="evidence" value="ECO:0007669"/>
    <property type="project" value="UniProtKB-SubCell"/>
</dbReference>
<evidence type="ECO:0000256" key="9">
    <source>
        <dbReference type="SAM" id="MobiDB-lite"/>
    </source>
</evidence>
<comment type="subcellular location">
    <subcellularLocation>
        <location evidence="1">Membrane</location>
    </subcellularLocation>
</comment>
<dbReference type="PANTHER" id="PTHR45813:SF8">
    <property type="entry name" value="IG-LIKE DOMAIN-CONTAINING PROTEIN"/>
    <property type="match status" value="1"/>
</dbReference>
<dbReference type="CDD" id="cd22830">
    <property type="entry name" value="Gal_Rha_Lectin_dCirl"/>
    <property type="match status" value="1"/>
</dbReference>
<dbReference type="PANTHER" id="PTHR45813">
    <property type="entry name" value="IG-LIKE DOMAIN-CONTAINING PROTEIN"/>
    <property type="match status" value="1"/>
</dbReference>
<keyword evidence="4" id="KW-0430">Lectin</keyword>
<feature type="region of interest" description="Disordered" evidence="9">
    <location>
        <begin position="739"/>
        <end position="798"/>
    </location>
</feature>
<evidence type="ECO:0000256" key="4">
    <source>
        <dbReference type="ARBA" id="ARBA00022734"/>
    </source>
</evidence>
<dbReference type="InterPro" id="IPR000203">
    <property type="entry name" value="GPS"/>
</dbReference>
<comment type="similarity">
    <text evidence="2">Belongs to the G-protein coupled receptor 2 family. LN-TM7 subfamily.</text>
</comment>
<feature type="transmembrane region" description="Helical" evidence="10">
    <location>
        <begin position="579"/>
        <end position="598"/>
    </location>
</feature>
<dbReference type="InterPro" id="IPR001879">
    <property type="entry name" value="GPCR_2_extracellular_dom"/>
</dbReference>
<evidence type="ECO:0000256" key="5">
    <source>
        <dbReference type="ARBA" id="ARBA00022989"/>
    </source>
</evidence>
<evidence type="ECO:0000256" key="8">
    <source>
        <dbReference type="ARBA" id="ARBA00023180"/>
    </source>
</evidence>
<dbReference type="AlphaFoldDB" id="A0AAN9TKN9"/>
<keyword evidence="15" id="KW-1185">Reference proteome</keyword>
<comment type="caution">
    <text evidence="14">The sequence shown here is derived from an EMBL/GenBank/DDBJ whole genome shotgun (WGS) entry which is preliminary data.</text>
</comment>
<dbReference type="Gene3D" id="1.25.40.610">
    <property type="match status" value="1"/>
</dbReference>
<feature type="domain" description="SUEL-type lectin" evidence="13">
    <location>
        <begin position="15"/>
        <end position="104"/>
    </location>
</feature>
<feature type="domain" description="G-protein coupled receptors family 2 profile 1" evidence="12">
    <location>
        <begin position="218"/>
        <end position="277"/>
    </location>
</feature>
<feature type="compositionally biased region" description="Polar residues" evidence="9">
    <location>
        <begin position="743"/>
        <end position="761"/>
    </location>
</feature>
<dbReference type="Gene3D" id="4.10.1240.10">
    <property type="entry name" value="GPCR, family 2, extracellular hormone receptor domain"/>
    <property type="match status" value="1"/>
</dbReference>
<evidence type="ECO:0000256" key="7">
    <source>
        <dbReference type="ARBA" id="ARBA00023157"/>
    </source>
</evidence>
<dbReference type="Gene3D" id="2.60.120.740">
    <property type="match status" value="1"/>
</dbReference>
<dbReference type="EMBL" id="JBBCAQ010000036">
    <property type="protein sequence ID" value="KAK7576297.1"/>
    <property type="molecule type" value="Genomic_DNA"/>
</dbReference>
<dbReference type="SMART" id="SM00303">
    <property type="entry name" value="GPS"/>
    <property type="match status" value="1"/>
</dbReference>
<dbReference type="GO" id="GO:0004930">
    <property type="term" value="F:G protein-coupled receptor activity"/>
    <property type="evidence" value="ECO:0007669"/>
    <property type="project" value="InterPro"/>
</dbReference>
<dbReference type="Pfam" id="PF02140">
    <property type="entry name" value="SUEL_Lectin"/>
    <property type="match status" value="1"/>
</dbReference>
<dbReference type="PROSITE" id="PS50228">
    <property type="entry name" value="SUEL_LECTIN"/>
    <property type="match status" value="1"/>
</dbReference>